<organism evidence="6 7">
    <name type="scientific">Chromobacterium fluminis</name>
    <dbReference type="NCBI Taxonomy" id="3044269"/>
    <lineage>
        <taxon>Bacteria</taxon>
        <taxon>Pseudomonadati</taxon>
        <taxon>Pseudomonadota</taxon>
        <taxon>Betaproteobacteria</taxon>
        <taxon>Neisseriales</taxon>
        <taxon>Chromobacteriaceae</taxon>
        <taxon>Chromobacterium</taxon>
    </lineage>
</organism>
<sequence>MLNTLSNMDLRLIRVFQAVVEAGGVSAAQGTLNISQSTISNQLAALETRLGYRLCERGRGGFALTAKGERLLAASRQLSESMELFCREARQLDRQLVGQLRIGVIGHTALGANARLSAAIRRFRARPQAVELILSMLPPGGLEEALLSGGIHLGIGYCWHRAPQLEYRPLFVERQLAYCGRDHPLFPQAGALGPAELAAHDWAWRSYPLPDTGLPVADWRISARADNMEAIAALILSGRHLGFLPEHYAAPLAERDLLRALDPARWRYLAEFQLVTRKRGHPNPTLQAFVDDLVAAHGEPLAERRT</sequence>
<dbReference type="PANTHER" id="PTHR30126:SF98">
    <property type="entry name" value="HTH-TYPE TRANSCRIPTIONAL ACTIVATOR BAUR"/>
    <property type="match status" value="1"/>
</dbReference>
<keyword evidence="2" id="KW-0805">Transcription regulation</keyword>
<name>A0ABX0L8S6_9NEIS</name>
<dbReference type="Pfam" id="PF03466">
    <property type="entry name" value="LysR_substrate"/>
    <property type="match status" value="1"/>
</dbReference>
<dbReference type="Proteomes" id="UP001515641">
    <property type="component" value="Unassembled WGS sequence"/>
</dbReference>
<keyword evidence="3" id="KW-0238">DNA-binding</keyword>
<gene>
    <name evidence="6" type="ORF">HA052_12365</name>
</gene>
<dbReference type="PROSITE" id="PS50931">
    <property type="entry name" value="HTH_LYSR"/>
    <property type="match status" value="1"/>
</dbReference>
<proteinExistence type="inferred from homology"/>
<evidence type="ECO:0000256" key="2">
    <source>
        <dbReference type="ARBA" id="ARBA00023015"/>
    </source>
</evidence>
<evidence type="ECO:0000256" key="1">
    <source>
        <dbReference type="ARBA" id="ARBA00009437"/>
    </source>
</evidence>
<dbReference type="InterPro" id="IPR005119">
    <property type="entry name" value="LysR_subst-bd"/>
</dbReference>
<evidence type="ECO:0000259" key="5">
    <source>
        <dbReference type="PROSITE" id="PS50931"/>
    </source>
</evidence>
<protein>
    <submittedName>
        <fullName evidence="6">LysR family transcriptional regulator</fullName>
    </submittedName>
</protein>
<keyword evidence="4" id="KW-0804">Transcription</keyword>
<dbReference type="PANTHER" id="PTHR30126">
    <property type="entry name" value="HTH-TYPE TRANSCRIPTIONAL REGULATOR"/>
    <property type="match status" value="1"/>
</dbReference>
<dbReference type="Gene3D" id="3.40.190.10">
    <property type="entry name" value="Periplasmic binding protein-like II"/>
    <property type="match status" value="2"/>
</dbReference>
<comment type="caution">
    <text evidence="6">The sequence shown here is derived from an EMBL/GenBank/DDBJ whole genome shotgun (WGS) entry which is preliminary data.</text>
</comment>
<reference evidence="6 7" key="1">
    <citation type="submission" date="2020-03" db="EMBL/GenBank/DDBJ databases">
        <title>Draft genome sequence of environmentally isolated cultures.</title>
        <authorList>
            <person name="Wilson H.S."/>
            <person name="De Leon M.E."/>
        </authorList>
    </citation>
    <scope>NUCLEOTIDE SEQUENCE [LARGE SCALE GENOMIC DNA]</scope>
    <source>
        <strain evidence="6 7">HSC-31F16</strain>
    </source>
</reference>
<comment type="similarity">
    <text evidence="1">Belongs to the LysR transcriptional regulatory family.</text>
</comment>
<evidence type="ECO:0000313" key="7">
    <source>
        <dbReference type="Proteomes" id="UP001515641"/>
    </source>
</evidence>
<feature type="domain" description="HTH lysR-type" evidence="5">
    <location>
        <begin position="8"/>
        <end position="65"/>
    </location>
</feature>
<evidence type="ECO:0000256" key="3">
    <source>
        <dbReference type="ARBA" id="ARBA00023125"/>
    </source>
</evidence>
<dbReference type="SUPFAM" id="SSF46785">
    <property type="entry name" value="Winged helix' DNA-binding domain"/>
    <property type="match status" value="1"/>
</dbReference>
<dbReference type="EMBL" id="JAAOMA010000015">
    <property type="protein sequence ID" value="NHR05991.1"/>
    <property type="molecule type" value="Genomic_DNA"/>
</dbReference>
<dbReference type="Gene3D" id="1.10.10.10">
    <property type="entry name" value="Winged helix-like DNA-binding domain superfamily/Winged helix DNA-binding domain"/>
    <property type="match status" value="1"/>
</dbReference>
<dbReference type="SUPFAM" id="SSF53850">
    <property type="entry name" value="Periplasmic binding protein-like II"/>
    <property type="match status" value="1"/>
</dbReference>
<dbReference type="InterPro" id="IPR000847">
    <property type="entry name" value="LysR_HTH_N"/>
</dbReference>
<dbReference type="Pfam" id="PF00126">
    <property type="entry name" value="HTH_1"/>
    <property type="match status" value="1"/>
</dbReference>
<keyword evidence="7" id="KW-1185">Reference proteome</keyword>
<evidence type="ECO:0000313" key="6">
    <source>
        <dbReference type="EMBL" id="NHR05991.1"/>
    </source>
</evidence>
<dbReference type="CDD" id="cd05466">
    <property type="entry name" value="PBP2_LTTR_substrate"/>
    <property type="match status" value="1"/>
</dbReference>
<evidence type="ECO:0000256" key="4">
    <source>
        <dbReference type="ARBA" id="ARBA00023163"/>
    </source>
</evidence>
<accession>A0ABX0L8S6</accession>
<dbReference type="InterPro" id="IPR036388">
    <property type="entry name" value="WH-like_DNA-bd_sf"/>
</dbReference>
<dbReference type="RefSeq" id="WP_166452154.1">
    <property type="nucleotide sequence ID" value="NZ_JAAOMA010000015.1"/>
</dbReference>
<dbReference type="InterPro" id="IPR036390">
    <property type="entry name" value="WH_DNA-bd_sf"/>
</dbReference>